<sequence>MLRAELKEKLLHGLYATYSSNNDKLKGTLTEDLKRFKEMNERFKEMKDEEFRKAWSEFLEGVQDHNDLKNSLSNFMQDFYSENGVKLKDMTEDELKGLSPQPRVMSRAELKEKLLHGLYATYSSNNDKLKGTLTEDLKRFKEMNERFKEMNDEEFRKAWSEFLEGVQDHNDLKNSLSNFMQDFYSENGVKLKDMTEDELKSVLLESLKDKRYLVVIDDIWDVEAWNE</sequence>
<dbReference type="EMBL" id="JRKL02011695">
    <property type="protein sequence ID" value="KAF3945657.1"/>
    <property type="molecule type" value="Genomic_DNA"/>
</dbReference>
<proteinExistence type="predicted"/>
<reference evidence="2" key="1">
    <citation type="submission" date="2020-03" db="EMBL/GenBank/DDBJ databases">
        <title>Castanea mollissima Vanexum genome sequencing.</title>
        <authorList>
            <person name="Staton M."/>
        </authorList>
    </citation>
    <scope>NUCLEOTIDE SEQUENCE</scope>
    <source>
        <tissue evidence="2">Leaf</tissue>
    </source>
</reference>
<feature type="non-terminal residue" evidence="2">
    <location>
        <position position="227"/>
    </location>
</feature>
<protein>
    <recommendedName>
        <fullName evidence="1">NB-ARC domain-containing protein</fullName>
    </recommendedName>
</protein>
<keyword evidence="3" id="KW-1185">Reference proteome</keyword>
<dbReference type="Proteomes" id="UP000737018">
    <property type="component" value="Unassembled WGS sequence"/>
</dbReference>
<gene>
    <name evidence="2" type="ORF">CMV_027988</name>
</gene>
<name>A0A8J4V5I6_9ROSI</name>
<evidence type="ECO:0000259" key="1">
    <source>
        <dbReference type="Pfam" id="PF00931"/>
    </source>
</evidence>
<dbReference type="GO" id="GO:0043531">
    <property type="term" value="F:ADP binding"/>
    <property type="evidence" value="ECO:0007669"/>
    <property type="project" value="InterPro"/>
</dbReference>
<accession>A0A8J4V5I6</accession>
<dbReference type="Pfam" id="PF00931">
    <property type="entry name" value="NB-ARC"/>
    <property type="match status" value="1"/>
</dbReference>
<evidence type="ECO:0000313" key="3">
    <source>
        <dbReference type="Proteomes" id="UP000737018"/>
    </source>
</evidence>
<organism evidence="2 3">
    <name type="scientific">Castanea mollissima</name>
    <name type="common">Chinese chestnut</name>
    <dbReference type="NCBI Taxonomy" id="60419"/>
    <lineage>
        <taxon>Eukaryota</taxon>
        <taxon>Viridiplantae</taxon>
        <taxon>Streptophyta</taxon>
        <taxon>Embryophyta</taxon>
        <taxon>Tracheophyta</taxon>
        <taxon>Spermatophyta</taxon>
        <taxon>Magnoliopsida</taxon>
        <taxon>eudicotyledons</taxon>
        <taxon>Gunneridae</taxon>
        <taxon>Pentapetalae</taxon>
        <taxon>rosids</taxon>
        <taxon>fabids</taxon>
        <taxon>Fagales</taxon>
        <taxon>Fagaceae</taxon>
        <taxon>Castanea</taxon>
    </lineage>
</organism>
<evidence type="ECO:0000313" key="2">
    <source>
        <dbReference type="EMBL" id="KAF3945657.1"/>
    </source>
</evidence>
<comment type="caution">
    <text evidence="2">The sequence shown here is derived from an EMBL/GenBank/DDBJ whole genome shotgun (WGS) entry which is preliminary data.</text>
</comment>
<feature type="domain" description="NB-ARC" evidence="1">
    <location>
        <begin position="180"/>
        <end position="226"/>
    </location>
</feature>
<dbReference type="AlphaFoldDB" id="A0A8J4V5I6"/>
<dbReference type="OrthoDB" id="1749650at2759"/>
<dbReference type="Gene3D" id="3.40.50.300">
    <property type="entry name" value="P-loop containing nucleotide triphosphate hydrolases"/>
    <property type="match status" value="1"/>
</dbReference>
<dbReference type="InterPro" id="IPR002182">
    <property type="entry name" value="NB-ARC"/>
</dbReference>
<dbReference type="InterPro" id="IPR027417">
    <property type="entry name" value="P-loop_NTPase"/>
</dbReference>
<dbReference type="SUPFAM" id="SSF52540">
    <property type="entry name" value="P-loop containing nucleoside triphosphate hydrolases"/>
    <property type="match status" value="1"/>
</dbReference>